<dbReference type="AlphaFoldDB" id="A0A9D1V6Q0"/>
<organism evidence="8 9">
    <name type="scientific">Candidatus Borkfalkia faecipullorum</name>
    <dbReference type="NCBI Taxonomy" id="2838510"/>
    <lineage>
        <taxon>Bacteria</taxon>
        <taxon>Bacillati</taxon>
        <taxon>Bacillota</taxon>
        <taxon>Clostridia</taxon>
        <taxon>Christensenellales</taxon>
        <taxon>Christensenellaceae</taxon>
        <taxon>Candidatus Borkfalkia</taxon>
    </lineage>
</organism>
<dbReference type="EMBL" id="DXFX01000019">
    <property type="protein sequence ID" value="HIX07130.1"/>
    <property type="molecule type" value="Genomic_DNA"/>
</dbReference>
<dbReference type="GO" id="GO:0004333">
    <property type="term" value="F:fumarate hydratase activity"/>
    <property type="evidence" value="ECO:0007669"/>
    <property type="project" value="UniProtKB-EC"/>
</dbReference>
<feature type="domain" description="Fe-S hydro-lyase tartrate dehydratase alpha-type catalytic" evidence="7">
    <location>
        <begin position="11"/>
        <end position="274"/>
    </location>
</feature>
<evidence type="ECO:0000259" key="7">
    <source>
        <dbReference type="Pfam" id="PF05681"/>
    </source>
</evidence>
<dbReference type="NCBIfam" id="TIGR00722">
    <property type="entry name" value="ttdA_fumA_fumB"/>
    <property type="match status" value="1"/>
</dbReference>
<reference evidence="8" key="2">
    <citation type="submission" date="2021-04" db="EMBL/GenBank/DDBJ databases">
        <authorList>
            <person name="Gilroy R."/>
        </authorList>
    </citation>
    <scope>NUCLEOTIDE SEQUENCE</scope>
    <source>
        <strain evidence="8">811</strain>
    </source>
</reference>
<dbReference type="InterPro" id="IPR004646">
    <property type="entry name" value="Fe-S_hydro-lyase_TtdA-typ_cat"/>
</dbReference>
<comment type="similarity">
    <text evidence="1">Belongs to the class-I fumarase family.</text>
</comment>
<dbReference type="Pfam" id="PF05681">
    <property type="entry name" value="Fumerase"/>
    <property type="match status" value="1"/>
</dbReference>
<gene>
    <name evidence="8" type="ORF">H9741_01510</name>
</gene>
<keyword evidence="6 8" id="KW-0456">Lyase</keyword>
<dbReference type="NCBIfam" id="NF004885">
    <property type="entry name" value="PRK06246.1"/>
    <property type="match status" value="1"/>
</dbReference>
<evidence type="ECO:0000256" key="4">
    <source>
        <dbReference type="ARBA" id="ARBA00023004"/>
    </source>
</evidence>
<reference evidence="8" key="1">
    <citation type="journal article" date="2021" name="PeerJ">
        <title>Extensive microbial diversity within the chicken gut microbiome revealed by metagenomics and culture.</title>
        <authorList>
            <person name="Gilroy R."/>
            <person name="Ravi A."/>
            <person name="Getino M."/>
            <person name="Pursley I."/>
            <person name="Horton D.L."/>
            <person name="Alikhan N.F."/>
            <person name="Baker D."/>
            <person name="Gharbi K."/>
            <person name="Hall N."/>
            <person name="Watson M."/>
            <person name="Adriaenssens E.M."/>
            <person name="Foster-Nyarko E."/>
            <person name="Jarju S."/>
            <person name="Secka A."/>
            <person name="Antonio M."/>
            <person name="Oren A."/>
            <person name="Chaudhuri R.R."/>
            <person name="La Ragione R."/>
            <person name="Hildebrand F."/>
            <person name="Pallen M.J."/>
        </authorList>
    </citation>
    <scope>NUCLEOTIDE SEQUENCE</scope>
    <source>
        <strain evidence="8">811</strain>
    </source>
</reference>
<evidence type="ECO:0000256" key="5">
    <source>
        <dbReference type="ARBA" id="ARBA00023014"/>
    </source>
</evidence>
<sequence>MRVITSDKIEQAVYELAKDACLHLTPACTKALQEAQKREEKGSAAAFALDTVLQNAATAARENMAVCQDTGYAVILAELGQDVHIEGKLFSDAVNEGVRRAYENFCFRKSVCDPITRVNTADNTPAALHTEIVKGDKLKLTFLPKGFGSENMSRLYMLTPAKGVDGIVESIVETVRLAGSKPCPPVYVGVGIGGTFDTCAFLAKKALTRDPGTSNPRADVAEIERRALEKINALGIGAQGFGGKVTALGVSCELAPTHIAGLPVAVNIQCHCVRCERTIL</sequence>
<name>A0A9D1V6Q0_9FIRM</name>
<proteinExistence type="inferred from homology"/>
<keyword evidence="4" id="KW-0408">Iron</keyword>
<dbReference type="GO" id="GO:0051539">
    <property type="term" value="F:4 iron, 4 sulfur cluster binding"/>
    <property type="evidence" value="ECO:0007669"/>
    <property type="project" value="UniProtKB-KW"/>
</dbReference>
<protein>
    <submittedName>
        <fullName evidence="8">Fumarate hydratase</fullName>
        <ecNumber evidence="8">4.2.1.2</ecNumber>
    </submittedName>
</protein>
<evidence type="ECO:0000256" key="6">
    <source>
        <dbReference type="ARBA" id="ARBA00023239"/>
    </source>
</evidence>
<dbReference type="GO" id="GO:0046872">
    <property type="term" value="F:metal ion binding"/>
    <property type="evidence" value="ECO:0007669"/>
    <property type="project" value="UniProtKB-KW"/>
</dbReference>
<dbReference type="EC" id="4.2.1.2" evidence="8"/>
<comment type="caution">
    <text evidence="8">The sequence shown here is derived from an EMBL/GenBank/DDBJ whole genome shotgun (WGS) entry which is preliminary data.</text>
</comment>
<evidence type="ECO:0000313" key="8">
    <source>
        <dbReference type="EMBL" id="HIX07130.1"/>
    </source>
</evidence>
<accession>A0A9D1V6Q0</accession>
<keyword evidence="2" id="KW-0004">4Fe-4S</keyword>
<evidence type="ECO:0000256" key="3">
    <source>
        <dbReference type="ARBA" id="ARBA00022723"/>
    </source>
</evidence>
<dbReference type="PANTHER" id="PTHR30389">
    <property type="entry name" value="FUMARATE HYDRATASE-RELATED"/>
    <property type="match status" value="1"/>
</dbReference>
<keyword evidence="3" id="KW-0479">Metal-binding</keyword>
<dbReference type="InterPro" id="IPR051208">
    <property type="entry name" value="Class-I_Fumarase/Tartrate_DH"/>
</dbReference>
<evidence type="ECO:0000256" key="1">
    <source>
        <dbReference type="ARBA" id="ARBA00008876"/>
    </source>
</evidence>
<keyword evidence="5" id="KW-0411">Iron-sulfur</keyword>
<dbReference type="PANTHER" id="PTHR30389:SF17">
    <property type="entry name" value="L(+)-TARTRATE DEHYDRATASE SUBUNIT ALPHA-RELATED"/>
    <property type="match status" value="1"/>
</dbReference>
<evidence type="ECO:0000256" key="2">
    <source>
        <dbReference type="ARBA" id="ARBA00022485"/>
    </source>
</evidence>
<evidence type="ECO:0000313" key="9">
    <source>
        <dbReference type="Proteomes" id="UP000824204"/>
    </source>
</evidence>
<dbReference type="Proteomes" id="UP000824204">
    <property type="component" value="Unassembled WGS sequence"/>
</dbReference>